<evidence type="ECO:0000313" key="3">
    <source>
        <dbReference type="EMBL" id="SHI98223.1"/>
    </source>
</evidence>
<evidence type="ECO:0000313" key="2">
    <source>
        <dbReference type="EMBL" id="MEZ6852364.1"/>
    </source>
</evidence>
<name>A0A8G2C8T9_9BACT</name>
<dbReference type="InterPro" id="IPR005586">
    <property type="entry name" value="ABC_trans_aux"/>
</dbReference>
<sequence length="200" mass="22105">MRKIVSNALLFATLSIILVGCGAGSPPSSYYILTSSNQQTSQVQPLNNISVGVGPVLVPGHLDRSQIVTSTGKNSITIHEYQRWGDSFKTQVEETLAENISILLQTPKVAIYPWERAQRPEYQVYVTIRRFEGKTGMNVTLDAIWQIVRVDTDNSLLTRHFVETFPVAENNISSYVQTQSNALGTLSQEIAKGLHSVVAQ</sequence>
<dbReference type="EMBL" id="JBFSOO010000002">
    <property type="protein sequence ID" value="MEZ6852364.1"/>
    <property type="molecule type" value="Genomic_DNA"/>
</dbReference>
<feature type="domain" description="ABC-type transport auxiliary lipoprotein component" evidence="1">
    <location>
        <begin position="31"/>
        <end position="191"/>
    </location>
</feature>
<reference evidence="3 4" key="1">
    <citation type="submission" date="2016-11" db="EMBL/GenBank/DDBJ databases">
        <authorList>
            <person name="Varghese N."/>
            <person name="Submissions S."/>
        </authorList>
    </citation>
    <scope>NUCLEOTIDE SEQUENCE [LARGE SCALE GENOMIC DNA]</scope>
    <source>
        <strain evidence="3 4">DSM 17919</strain>
    </source>
</reference>
<dbReference type="Proteomes" id="UP000184001">
    <property type="component" value="Unassembled WGS sequence"/>
</dbReference>
<dbReference type="SUPFAM" id="SSF159594">
    <property type="entry name" value="XCC0632-like"/>
    <property type="match status" value="1"/>
</dbReference>
<comment type="caution">
    <text evidence="3">The sequence shown here is derived from an EMBL/GenBank/DDBJ whole genome shotgun (WGS) entry which is preliminary data.</text>
</comment>
<evidence type="ECO:0000313" key="4">
    <source>
        <dbReference type="Proteomes" id="UP000184001"/>
    </source>
</evidence>
<evidence type="ECO:0000313" key="5">
    <source>
        <dbReference type="Proteomes" id="UP001568358"/>
    </source>
</evidence>
<dbReference type="RefSeq" id="WP_020000766.1">
    <property type="nucleotide sequence ID" value="NZ_CP192219.1"/>
</dbReference>
<reference evidence="2 5" key="2">
    <citation type="submission" date="2024-07" db="EMBL/GenBank/DDBJ databases">
        <title>Active virus-host system and metabolic interactions in a Lokiarchaeon culture.</title>
        <authorList>
            <person name="Ponce Toledo R.I."/>
            <person name="Rodrigues Oliveira T."/>
            <person name="Schleper C."/>
        </authorList>
    </citation>
    <scope>NUCLEOTIDE SEQUENCE [LARGE SCALE GENOMIC DNA]</scope>
    <source>
        <strain evidence="2 5">B35</strain>
    </source>
</reference>
<protein>
    <submittedName>
        <fullName evidence="2">Membrane integrity-associated transporter subunit PqiC</fullName>
    </submittedName>
</protein>
<keyword evidence="5" id="KW-1185">Reference proteome</keyword>
<evidence type="ECO:0000259" key="1">
    <source>
        <dbReference type="Pfam" id="PF03886"/>
    </source>
</evidence>
<gene>
    <name evidence="2" type="ORF">AB2Z07_02260</name>
    <name evidence="3" type="ORF">SAMN05660830_01265</name>
</gene>
<proteinExistence type="predicted"/>
<dbReference type="Proteomes" id="UP001568358">
    <property type="component" value="Unassembled WGS sequence"/>
</dbReference>
<dbReference type="PROSITE" id="PS51257">
    <property type="entry name" value="PROKAR_LIPOPROTEIN"/>
    <property type="match status" value="1"/>
</dbReference>
<dbReference type="AlphaFoldDB" id="A0A8G2C8T9"/>
<dbReference type="Gene3D" id="3.40.50.10610">
    <property type="entry name" value="ABC-type transport auxiliary lipoprotein component"/>
    <property type="match status" value="1"/>
</dbReference>
<accession>A0A8G2C8T9</accession>
<dbReference type="Pfam" id="PF03886">
    <property type="entry name" value="ABC_trans_aux"/>
    <property type="match status" value="1"/>
</dbReference>
<organism evidence="3 4">
    <name type="scientific">Halodesulfovibrio aestuarii</name>
    <dbReference type="NCBI Taxonomy" id="126333"/>
    <lineage>
        <taxon>Bacteria</taxon>
        <taxon>Pseudomonadati</taxon>
        <taxon>Thermodesulfobacteriota</taxon>
        <taxon>Desulfovibrionia</taxon>
        <taxon>Desulfovibrionales</taxon>
        <taxon>Desulfovibrionaceae</taxon>
        <taxon>Halodesulfovibrio</taxon>
    </lineage>
</organism>
<dbReference type="EMBL" id="FQZR01000003">
    <property type="protein sequence ID" value="SHI98223.1"/>
    <property type="molecule type" value="Genomic_DNA"/>
</dbReference>